<comment type="caution">
    <text evidence="1">The sequence shown here is derived from an EMBL/GenBank/DDBJ whole genome shotgun (WGS) entry which is preliminary data.</text>
</comment>
<dbReference type="Proteomes" id="UP000061348">
    <property type="component" value="Unassembled WGS sequence"/>
</dbReference>
<reference evidence="1 2" key="1">
    <citation type="submission" date="2015-05" db="EMBL/GenBank/DDBJ databases">
        <title>A genomic and transcriptomic approach to investigate the blue pigment phenotype in Pseudomonas fluorescens.</title>
        <authorList>
            <person name="Andreani N.A."/>
            <person name="Cardazzo B."/>
        </authorList>
    </citation>
    <scope>NUCLEOTIDE SEQUENCE [LARGE SCALE GENOMIC DNA]</scope>
    <source>
        <strain evidence="1 2">Ps_22</strain>
    </source>
</reference>
<proteinExistence type="predicted"/>
<dbReference type="AlphaFoldDB" id="A0A109LD51"/>
<organism evidence="1 2">
    <name type="scientific">Pseudomonas fluorescens</name>
    <dbReference type="NCBI Taxonomy" id="294"/>
    <lineage>
        <taxon>Bacteria</taxon>
        <taxon>Pseudomonadati</taxon>
        <taxon>Pseudomonadota</taxon>
        <taxon>Gammaproteobacteria</taxon>
        <taxon>Pseudomonadales</taxon>
        <taxon>Pseudomonadaceae</taxon>
        <taxon>Pseudomonas</taxon>
    </lineage>
</organism>
<sequence length="51" mass="5440">MSTPTTPMTLPSTISGKEMVVMSTGLSATVSSYGSSRQVLRVSRGQVYQML</sequence>
<accession>A0A109LD51</accession>
<gene>
    <name evidence="1" type="ORF">PFLmoz3_04999</name>
</gene>
<dbReference type="EMBL" id="LCYA01000132">
    <property type="protein sequence ID" value="KWV85445.1"/>
    <property type="molecule type" value="Genomic_DNA"/>
</dbReference>
<name>A0A109LD51_PSEFL</name>
<evidence type="ECO:0000313" key="1">
    <source>
        <dbReference type="EMBL" id="KWV85445.1"/>
    </source>
</evidence>
<evidence type="ECO:0000313" key="2">
    <source>
        <dbReference type="Proteomes" id="UP000061348"/>
    </source>
</evidence>
<protein>
    <submittedName>
        <fullName evidence="1">Uncharacterized protein</fullName>
    </submittedName>
</protein>